<organism evidence="3 4">
    <name type="scientific">Phyllobacterium pellucidum</name>
    <dbReference type="NCBI Taxonomy" id="2740464"/>
    <lineage>
        <taxon>Bacteria</taxon>
        <taxon>Pseudomonadati</taxon>
        <taxon>Pseudomonadota</taxon>
        <taxon>Alphaproteobacteria</taxon>
        <taxon>Hyphomicrobiales</taxon>
        <taxon>Phyllobacteriaceae</taxon>
        <taxon>Phyllobacterium</taxon>
    </lineage>
</organism>
<name>A0A849VRM8_9HYPH</name>
<gene>
    <name evidence="3" type="ORF">HQ945_05475</name>
</gene>
<evidence type="ECO:0000256" key="1">
    <source>
        <dbReference type="SAM" id="MobiDB-lite"/>
    </source>
</evidence>
<protein>
    <submittedName>
        <fullName evidence="3">DUF2312 domain-containing protein</fullName>
    </submittedName>
</protein>
<dbReference type="Pfam" id="PF10073">
    <property type="entry name" value="GapR_DNA-bd"/>
    <property type="match status" value="1"/>
</dbReference>
<dbReference type="GO" id="GO:0003677">
    <property type="term" value="F:DNA binding"/>
    <property type="evidence" value="ECO:0007669"/>
    <property type="project" value="InterPro"/>
</dbReference>
<dbReference type="EMBL" id="JABUMX010000001">
    <property type="protein sequence ID" value="NTS30697.1"/>
    <property type="molecule type" value="Genomic_DNA"/>
</dbReference>
<dbReference type="InterPro" id="IPR046367">
    <property type="entry name" value="GapR-like_DNA-bd"/>
</dbReference>
<dbReference type="Proteomes" id="UP000550508">
    <property type="component" value="Unassembled WGS sequence"/>
</dbReference>
<accession>A0A849VRM8</accession>
<evidence type="ECO:0000259" key="2">
    <source>
        <dbReference type="Pfam" id="PF10073"/>
    </source>
</evidence>
<evidence type="ECO:0000313" key="4">
    <source>
        <dbReference type="Proteomes" id="UP000550508"/>
    </source>
</evidence>
<dbReference type="AlphaFoldDB" id="A0A849VRM8"/>
<reference evidence="3 4" key="1">
    <citation type="submission" date="2020-05" db="EMBL/GenBank/DDBJ databases">
        <authorList>
            <person name="Kim M.K."/>
        </authorList>
    </citation>
    <scope>NUCLEOTIDE SEQUENCE [LARGE SCALE GENOMIC DNA]</scope>
    <source>
        <strain evidence="3 4">BT25</strain>
    </source>
</reference>
<feature type="domain" description="GapR-like DNA-binding" evidence="2">
    <location>
        <begin position="4"/>
        <end position="76"/>
    </location>
</feature>
<comment type="caution">
    <text evidence="3">The sequence shown here is derived from an EMBL/GenBank/DDBJ whole genome shotgun (WGS) entry which is preliminary data.</text>
</comment>
<feature type="region of interest" description="Disordered" evidence="1">
    <location>
        <begin position="183"/>
        <end position="229"/>
    </location>
</feature>
<evidence type="ECO:0000313" key="3">
    <source>
        <dbReference type="EMBL" id="NTS30697.1"/>
    </source>
</evidence>
<sequence>MSAEAEIKQFIDRILRLKEEQDTLGEDIREVYAEAKGRGYDKTALGNVVAHLRKVEKVGRDTLHEREAIFDLYLTAYETGGRAPASARARENIEEFPVSAKLVATVANAVQTETGRKALIAAVDIMIEREAAEHIDPETGAITTSHGKAPDGMDPSHELIAANMEQGDVDSSASRASSAVEVGASNFTPDPSSLVVADGQPESSEPGSAKSDGSAIVGQGRESGNTITGCNSEQAVANFETPSFLKDQTKSIRDYRPHCQKPEACGASGLGHCYSCSKLIAVEGEVA</sequence>
<dbReference type="RefSeq" id="WP_174207769.1">
    <property type="nucleotide sequence ID" value="NZ_JABUMX010000001.1"/>
</dbReference>
<keyword evidence="4" id="KW-1185">Reference proteome</keyword>
<proteinExistence type="predicted"/>